<sequence>MAAYEGWTSRLEAIGPVANTIDLWHAHRTPILLTVFGVLFSIWVYMLLTQEREHSVAFRKIYEEPSPAPVESWTEKTGAPVPAPAPAPVAKESPPSGPRRIKGEVRKPDSRLPVTEPQEKRPIQPLLFFSSLTGSTERLTKGLVEKFDAPAPEQGAEDEPSILPCRILDLADIDYDDYNIDTINDTFLEHLKETHNDFRIDTAPLSGLLGYAVFGIGDREGWPTEDEGYCFQAKELDKWMAKLTSRKRAFPLGMADPKRDLTERLVEWTEGIRDVMSTLASTGSLGEGVPGSGDAVESDDEYASDDDGEVLVEEETKEPKKLSKSSSNLEDVEDLGRIMKSSGQDGSTAKEPVAIDFTTYGKATKKATQAQTVKEMVPKSSPTYASLTKQGYSIVGSHSGVKICRWTKSALRGLIFDGVKAGHYRKIKMMRGVPGVRSERFAEAMRIRHCALSLVGEPIFYPHINEFLGMLHAERISSFLVCNAQHPDQLAALKAVTQLYVSIDASNKESLRKIDRPLHRDFWERFQRCLDILREKRFKQRTVFRLTLVKGFNVDEEVSGYADLVERALPCFVEIKGVTYCGTSSSAGAGLSMANVPFYAEVTDFVTALDRKLKERGLDYGIAAEHAHSCCVLLASGRFRIDGKWHTRIDYQKFFELLEERGADGDWTPEEYMGEATPEWATWGNGGFDPRDERVNRKGRKIEA</sequence>
<keyword evidence="7" id="KW-0812">Transmembrane</keyword>
<dbReference type="CDD" id="cd01335">
    <property type="entry name" value="Radical_SAM"/>
    <property type="match status" value="1"/>
</dbReference>
<keyword evidence="5" id="KW-0456">Lyase</keyword>
<evidence type="ECO:0000256" key="7">
    <source>
        <dbReference type="SAM" id="Phobius"/>
    </source>
</evidence>
<evidence type="ECO:0000259" key="9">
    <source>
        <dbReference type="Pfam" id="PF08608"/>
    </source>
</evidence>
<dbReference type="Pfam" id="PF00258">
    <property type="entry name" value="Flavodoxin_1"/>
    <property type="match status" value="1"/>
</dbReference>
<keyword evidence="3" id="KW-0479">Metal-binding</keyword>
<dbReference type="EMBL" id="JAQQWE010000004">
    <property type="protein sequence ID" value="KAK7956772.1"/>
    <property type="molecule type" value="Genomic_DNA"/>
</dbReference>
<keyword evidence="3" id="KW-0004">4Fe-4S</keyword>
<evidence type="ECO:0000256" key="6">
    <source>
        <dbReference type="SAM" id="MobiDB-lite"/>
    </source>
</evidence>
<keyword evidence="7" id="KW-1133">Transmembrane helix</keyword>
<dbReference type="Gene3D" id="3.40.50.360">
    <property type="match status" value="1"/>
</dbReference>
<dbReference type="PANTHER" id="PTHR13930">
    <property type="entry name" value="S-ADENOSYL-L-METHIONINE-DEPENDENT TRNA 4-DEMETHYLWYOSINE SYNTHASE"/>
    <property type="match status" value="1"/>
</dbReference>
<feature type="compositionally biased region" description="Basic and acidic residues" evidence="6">
    <location>
        <begin position="689"/>
        <end position="704"/>
    </location>
</feature>
<dbReference type="GeneID" id="92075278"/>
<dbReference type="Pfam" id="PF08608">
    <property type="entry name" value="Wyosine_form"/>
    <property type="match status" value="1"/>
</dbReference>
<feature type="region of interest" description="Disordered" evidence="6">
    <location>
        <begin position="279"/>
        <end position="329"/>
    </location>
</feature>
<gene>
    <name evidence="10" type="ORF">PG986_005994</name>
</gene>
<comment type="caution">
    <text evidence="10">The sequence shown here is derived from an EMBL/GenBank/DDBJ whole genome shotgun (WGS) entry which is preliminary data.</text>
</comment>
<dbReference type="Proteomes" id="UP001391051">
    <property type="component" value="Unassembled WGS sequence"/>
</dbReference>
<evidence type="ECO:0000256" key="2">
    <source>
        <dbReference type="ARBA" id="ARBA00005217"/>
    </source>
</evidence>
<dbReference type="InterPro" id="IPR013917">
    <property type="entry name" value="tRNA_wybutosine-synth"/>
</dbReference>
<comment type="pathway">
    <text evidence="2">tRNA modification.</text>
</comment>
<evidence type="ECO:0000256" key="1">
    <source>
        <dbReference type="ARBA" id="ARBA00001966"/>
    </source>
</evidence>
<keyword evidence="7" id="KW-0472">Membrane</keyword>
<dbReference type="Gene3D" id="3.20.20.70">
    <property type="entry name" value="Aldolase class I"/>
    <property type="match status" value="2"/>
</dbReference>
<reference evidence="10 11" key="1">
    <citation type="submission" date="2023-01" db="EMBL/GenBank/DDBJ databases">
        <title>Analysis of 21 Apiospora genomes using comparative genomics revels a genus with tremendous synthesis potential of carbohydrate active enzymes and secondary metabolites.</title>
        <authorList>
            <person name="Sorensen T."/>
        </authorList>
    </citation>
    <scope>NUCLEOTIDE SEQUENCE [LARGE SCALE GENOMIC DNA]</scope>
    <source>
        <strain evidence="10 11">CBS 24483</strain>
    </source>
</reference>
<dbReference type="InterPro" id="IPR029039">
    <property type="entry name" value="Flavoprotein-like_sf"/>
</dbReference>
<organism evidence="10 11">
    <name type="scientific">Apiospora aurea</name>
    <dbReference type="NCBI Taxonomy" id="335848"/>
    <lineage>
        <taxon>Eukaryota</taxon>
        <taxon>Fungi</taxon>
        <taxon>Dikarya</taxon>
        <taxon>Ascomycota</taxon>
        <taxon>Pezizomycotina</taxon>
        <taxon>Sordariomycetes</taxon>
        <taxon>Xylariomycetidae</taxon>
        <taxon>Amphisphaeriales</taxon>
        <taxon>Apiosporaceae</taxon>
        <taxon>Apiospora</taxon>
    </lineage>
</organism>
<dbReference type="InterPro" id="IPR013785">
    <property type="entry name" value="Aldolase_TIM"/>
</dbReference>
<accession>A0ABR1QJZ3</accession>
<name>A0ABR1QJZ3_9PEZI</name>
<protein>
    <submittedName>
        <fullName evidence="10">Wyosine base formation</fullName>
    </submittedName>
</protein>
<evidence type="ECO:0000259" key="8">
    <source>
        <dbReference type="Pfam" id="PF00258"/>
    </source>
</evidence>
<evidence type="ECO:0000256" key="5">
    <source>
        <dbReference type="ARBA" id="ARBA00023239"/>
    </source>
</evidence>
<dbReference type="InterPro" id="IPR058240">
    <property type="entry name" value="rSAM_sf"/>
</dbReference>
<dbReference type="PANTHER" id="PTHR13930:SF0">
    <property type="entry name" value="S-ADENOSYL-L-METHIONINE-DEPENDENT TRNA 4-DEMETHYLWYOSINE SYNTHASE TYW1-RELATED"/>
    <property type="match status" value="1"/>
</dbReference>
<keyword evidence="11" id="KW-1185">Reference proteome</keyword>
<feature type="region of interest" description="Disordered" evidence="6">
    <location>
        <begin position="678"/>
        <end position="704"/>
    </location>
</feature>
<dbReference type="SUPFAM" id="SSF52218">
    <property type="entry name" value="Flavoproteins"/>
    <property type="match status" value="1"/>
</dbReference>
<keyword evidence="4" id="KW-0819">tRNA processing</keyword>
<feature type="transmembrane region" description="Helical" evidence="7">
    <location>
        <begin position="31"/>
        <end position="48"/>
    </location>
</feature>
<evidence type="ECO:0000313" key="11">
    <source>
        <dbReference type="Proteomes" id="UP001391051"/>
    </source>
</evidence>
<feature type="domain" description="Flavodoxin-like" evidence="8">
    <location>
        <begin position="127"/>
        <end position="268"/>
    </location>
</feature>
<dbReference type="SUPFAM" id="SSF102114">
    <property type="entry name" value="Radical SAM enzymes"/>
    <property type="match status" value="1"/>
</dbReference>
<keyword evidence="3" id="KW-0408">Iron</keyword>
<dbReference type="RefSeq" id="XP_066702078.1">
    <property type="nucleotide sequence ID" value="XM_066842216.1"/>
</dbReference>
<keyword evidence="3" id="KW-0411">Iron-sulfur</keyword>
<comment type="cofactor">
    <cofactor evidence="1">
        <name>[4Fe-4S] cluster</name>
        <dbReference type="ChEBI" id="CHEBI:49883"/>
    </cofactor>
</comment>
<evidence type="ECO:0000313" key="10">
    <source>
        <dbReference type="EMBL" id="KAK7956772.1"/>
    </source>
</evidence>
<feature type="compositionally biased region" description="Acidic residues" evidence="6">
    <location>
        <begin position="296"/>
        <end position="316"/>
    </location>
</feature>
<proteinExistence type="predicted"/>
<evidence type="ECO:0000256" key="3">
    <source>
        <dbReference type="ARBA" id="ARBA00022485"/>
    </source>
</evidence>
<feature type="domain" description="tRNA wybutosine-synthesis" evidence="9">
    <location>
        <begin position="567"/>
        <end position="635"/>
    </location>
</feature>
<dbReference type="InterPro" id="IPR034556">
    <property type="entry name" value="tRNA_wybutosine-synthase"/>
</dbReference>
<dbReference type="InterPro" id="IPR008254">
    <property type="entry name" value="Flavodoxin/NO_synth"/>
</dbReference>
<feature type="compositionally biased region" description="Basic and acidic residues" evidence="6">
    <location>
        <begin position="101"/>
        <end position="110"/>
    </location>
</feature>
<feature type="region of interest" description="Disordered" evidence="6">
    <location>
        <begin position="68"/>
        <end position="118"/>
    </location>
</feature>
<evidence type="ECO:0000256" key="4">
    <source>
        <dbReference type="ARBA" id="ARBA00022694"/>
    </source>
</evidence>